<dbReference type="Proteomes" id="UP000199370">
    <property type="component" value="Unassembled WGS sequence"/>
</dbReference>
<keyword evidence="1" id="KW-0472">Membrane</keyword>
<dbReference type="EMBL" id="FNIA01000003">
    <property type="protein sequence ID" value="SDM49760.1"/>
    <property type="molecule type" value="Genomic_DNA"/>
</dbReference>
<organism evidence="3 4">
    <name type="scientific">Haloarchaeobius iranensis</name>
    <dbReference type="NCBI Taxonomy" id="996166"/>
    <lineage>
        <taxon>Archaea</taxon>
        <taxon>Methanobacteriati</taxon>
        <taxon>Methanobacteriota</taxon>
        <taxon>Stenosarchaea group</taxon>
        <taxon>Halobacteria</taxon>
        <taxon>Halobacteriales</taxon>
        <taxon>Halorubellaceae</taxon>
        <taxon>Haloarchaeobius</taxon>
    </lineage>
</organism>
<feature type="domain" description="DUF3592" evidence="2">
    <location>
        <begin position="45"/>
        <end position="141"/>
    </location>
</feature>
<evidence type="ECO:0000313" key="3">
    <source>
        <dbReference type="EMBL" id="SDM49760.1"/>
    </source>
</evidence>
<dbReference type="Pfam" id="PF12158">
    <property type="entry name" value="DUF3592"/>
    <property type="match status" value="1"/>
</dbReference>
<feature type="transmembrane region" description="Helical" evidence="1">
    <location>
        <begin position="6"/>
        <end position="28"/>
    </location>
</feature>
<keyword evidence="1" id="KW-0812">Transmembrane</keyword>
<sequence>MAGVQWSGTAFGMVFLLVGLAVAGGITYTEYQDRQVAESMETDTASITSTGMESATETEDGETEVEYYPRLEYEYTVDGRTYQGWRIYAATDLDKEAGELRGRDFDSESAARNVLDRFPSGSEATVYYDPSDPSRAFLVPPEFDLLTVLGGVAFGGVFALVGLYTAIQGLRGQLDDD</sequence>
<proteinExistence type="predicted"/>
<evidence type="ECO:0000259" key="2">
    <source>
        <dbReference type="Pfam" id="PF12158"/>
    </source>
</evidence>
<reference evidence="3 4" key="1">
    <citation type="submission" date="2016-10" db="EMBL/GenBank/DDBJ databases">
        <authorList>
            <person name="de Groot N.N."/>
        </authorList>
    </citation>
    <scope>NUCLEOTIDE SEQUENCE [LARGE SCALE GENOMIC DNA]</scope>
    <source>
        <strain evidence="4">EB21,IBRC-M 10013,KCTC 4048</strain>
    </source>
</reference>
<protein>
    <recommendedName>
        <fullName evidence="2">DUF3592 domain-containing protein</fullName>
    </recommendedName>
</protein>
<evidence type="ECO:0000256" key="1">
    <source>
        <dbReference type="SAM" id="Phobius"/>
    </source>
</evidence>
<accession>A0A1G9TQ14</accession>
<dbReference type="OrthoDB" id="186649at2157"/>
<evidence type="ECO:0000313" key="4">
    <source>
        <dbReference type="Proteomes" id="UP000199370"/>
    </source>
</evidence>
<feature type="transmembrane region" description="Helical" evidence="1">
    <location>
        <begin position="145"/>
        <end position="167"/>
    </location>
</feature>
<dbReference type="AlphaFoldDB" id="A0A1G9TQ14"/>
<keyword evidence="4" id="KW-1185">Reference proteome</keyword>
<dbReference type="RefSeq" id="WP_175526359.1">
    <property type="nucleotide sequence ID" value="NZ_FNIA01000003.1"/>
</dbReference>
<gene>
    <name evidence="3" type="ORF">SAMN05192554_10355</name>
</gene>
<name>A0A1G9TQ14_9EURY</name>
<keyword evidence="1" id="KW-1133">Transmembrane helix</keyword>
<dbReference type="STRING" id="996166.SAMN05192554_10355"/>
<dbReference type="InterPro" id="IPR021994">
    <property type="entry name" value="DUF3592"/>
</dbReference>